<gene>
    <name evidence="1" type="ORF">FOE78_03320</name>
</gene>
<proteinExistence type="predicted"/>
<dbReference type="KEGG" id="mik:FOE78_03320"/>
<keyword evidence="2" id="KW-1185">Reference proteome</keyword>
<protein>
    <submittedName>
        <fullName evidence="1">Type IV toxin-antitoxin system AbiEi family antitoxin domain-containing protein</fullName>
    </submittedName>
</protein>
<evidence type="ECO:0000313" key="1">
    <source>
        <dbReference type="EMBL" id="QDP95071.1"/>
    </source>
</evidence>
<evidence type="ECO:0000313" key="2">
    <source>
        <dbReference type="Proteomes" id="UP000319263"/>
    </source>
</evidence>
<dbReference type="AlphaFoldDB" id="A0A516PVT9"/>
<accession>A0A516PVT9</accession>
<dbReference type="EMBL" id="CP041692">
    <property type="protein sequence ID" value="QDP95071.1"/>
    <property type="molecule type" value="Genomic_DNA"/>
</dbReference>
<name>A0A516PVT9_9ACTN</name>
<reference evidence="1 2" key="1">
    <citation type="submission" date="2019-07" db="EMBL/GenBank/DDBJ databases">
        <title>Microlunatus dokdonensis sp. nov. isolated from the rhizospheric soil of the wild plant Elymus tsukushiensis.</title>
        <authorList>
            <person name="Ghim S.-Y."/>
            <person name="Hwang Y.-J."/>
            <person name="Son J.-S."/>
            <person name="Shin J.-H."/>
        </authorList>
    </citation>
    <scope>NUCLEOTIDE SEQUENCE [LARGE SCALE GENOMIC DNA]</scope>
    <source>
        <strain evidence="1 2">KUDC0627</strain>
    </source>
</reference>
<sequence length="326" mass="36575">MYRRFDPSPELRRLIEHQSGVVTREQATAFGLGPRSQQRLVEQEHWQRLGPGLLLSRAGPVEWLSLAWAGALWGGDDARLGGLAAAYLHKLTDQPPKTILVLTPHRIQRESVSPWLFRRERAGVRSRSVGALPRTSIDDTVLDLCEQSVRDLGDGIDGRGRKIDGWISDAVQRKLTTPKRLKRALSARSRFAGRRLVEKIISEVAGGAQSVLELAYLRNVERAHGLPRGRRQVGARLAGGRIYRDVRYEKYHLLVELDGETGHIGEDRFRDFRRDNAALLEGEVTLRYGRVDVDTEPCAIAWQVAEMLVRGGWAGMVTPCPNCSRP</sequence>
<dbReference type="RefSeq" id="WP_143985053.1">
    <property type="nucleotide sequence ID" value="NZ_CP041692.1"/>
</dbReference>
<organism evidence="1 2">
    <name type="scientific">Microlunatus elymi</name>
    <dbReference type="NCBI Taxonomy" id="2596828"/>
    <lineage>
        <taxon>Bacteria</taxon>
        <taxon>Bacillati</taxon>
        <taxon>Actinomycetota</taxon>
        <taxon>Actinomycetes</taxon>
        <taxon>Propionibacteriales</taxon>
        <taxon>Propionibacteriaceae</taxon>
        <taxon>Microlunatus</taxon>
    </lineage>
</organism>
<dbReference type="OrthoDB" id="5146042at2"/>
<dbReference type="Proteomes" id="UP000319263">
    <property type="component" value="Chromosome"/>
</dbReference>